<dbReference type="AlphaFoldDB" id="V2UPY9"/>
<protein>
    <recommendedName>
        <fullName evidence="3">DUF4279 domain-containing protein</fullName>
    </recommendedName>
</protein>
<name>V2UPY9_9GAMM</name>
<reference evidence="1 2" key="1">
    <citation type="submission" date="2013-10" db="EMBL/GenBank/DDBJ databases">
        <title>The Genome Sequence of Acinetobacter tjernbergiae CIP107465.</title>
        <authorList>
            <consortium name="The Broad Institute Genomics Platform"/>
            <consortium name="The Broad Institute Genome Sequencing Center for Infectious Disease"/>
            <person name="Cerqueira G."/>
            <person name="Feldgarden M."/>
            <person name="Courvalin P."/>
            <person name="Grillot-Courvalin C."/>
            <person name="Clermont D."/>
            <person name="Rocha E."/>
            <person name="Yoon E.-J."/>
            <person name="Nemec A."/>
            <person name="Young S.K."/>
            <person name="Zeng Q."/>
            <person name="Gargeya S."/>
            <person name="Fitzgerald M."/>
            <person name="Abouelleil A."/>
            <person name="Alvarado L."/>
            <person name="Berlin A.M."/>
            <person name="Chapman S.B."/>
            <person name="Gainer-Dewar J."/>
            <person name="Goldberg J."/>
            <person name="Gnerre S."/>
            <person name="Griggs A."/>
            <person name="Gujja S."/>
            <person name="Hansen M."/>
            <person name="Howarth C."/>
            <person name="Imamovic A."/>
            <person name="Ireland A."/>
            <person name="Larimer J."/>
            <person name="McCowan C."/>
            <person name="Murphy C."/>
            <person name="Pearson M."/>
            <person name="Poon T.W."/>
            <person name="Priest M."/>
            <person name="Roberts A."/>
            <person name="Saif S."/>
            <person name="Shea T."/>
            <person name="Sykes S."/>
            <person name="Wortman J."/>
            <person name="Nusbaum C."/>
            <person name="Birren B."/>
        </authorList>
    </citation>
    <scope>NUCLEOTIDE SEQUENCE [LARGE SCALE GENOMIC DNA]</scope>
    <source>
        <strain evidence="1 2">CIP 107465</strain>
    </source>
</reference>
<dbReference type="PATRIC" id="fig|1120928.5.peg.862"/>
<organism evidence="1 2">
    <name type="scientific">Acinetobacter tjernbergiae DSM 14971 = CIP 107465</name>
    <dbReference type="NCBI Taxonomy" id="1120928"/>
    <lineage>
        <taxon>Bacteria</taxon>
        <taxon>Pseudomonadati</taxon>
        <taxon>Pseudomonadota</taxon>
        <taxon>Gammaproteobacteria</taxon>
        <taxon>Moraxellales</taxon>
        <taxon>Moraxellaceae</taxon>
        <taxon>Acinetobacter</taxon>
    </lineage>
</organism>
<keyword evidence="2" id="KW-1185">Reference proteome</keyword>
<dbReference type="STRING" id="202955.GCA_000759995_02862"/>
<evidence type="ECO:0000313" key="2">
    <source>
        <dbReference type="Proteomes" id="UP000017404"/>
    </source>
</evidence>
<comment type="caution">
    <text evidence="1">The sequence shown here is derived from an EMBL/GenBank/DDBJ whole genome shotgun (WGS) entry which is preliminary data.</text>
</comment>
<evidence type="ECO:0008006" key="3">
    <source>
        <dbReference type="Google" id="ProtNLM"/>
    </source>
</evidence>
<dbReference type="eggNOG" id="ENOG50341Q0">
    <property type="taxonomic scope" value="Bacteria"/>
</dbReference>
<accession>V2UPY9</accession>
<sequence>MSQQQSYSEYFYFTITQDSEQDVQQIIEQYHFDRMCGYEAWNKGQISDDGTHQFQQMCIRFDIDPNLNNTEQIQHWFTYLETSTNILQLPASFHRTLHLVTHDRNTQGAGFHLNIDLLRELSELNARFHLYGYLDQDDGHDYPYAKPIATIEESRPCSEYAYFCIWSKLPAKELQQLFPELTFEVGFDQGLKLETKQQLKHRNSLLKLCSRLNRETVKLNEHISDLLEQLQPYQSTLQQLFFNPQYSLGISATGYVENPHHRLASTSNIQQLFTLGLSLDVDYYFIE</sequence>
<dbReference type="Proteomes" id="UP000017404">
    <property type="component" value="Unassembled WGS sequence"/>
</dbReference>
<proteinExistence type="predicted"/>
<dbReference type="RefSeq" id="WP_018677779.1">
    <property type="nucleotide sequence ID" value="NZ_AYEV01000006.1"/>
</dbReference>
<gene>
    <name evidence="1" type="ORF">F990_00840</name>
</gene>
<dbReference type="OrthoDB" id="10000873at2"/>
<dbReference type="EMBL" id="AYEV01000006">
    <property type="protein sequence ID" value="ESK56768.1"/>
    <property type="molecule type" value="Genomic_DNA"/>
</dbReference>
<evidence type="ECO:0000313" key="1">
    <source>
        <dbReference type="EMBL" id="ESK56768.1"/>
    </source>
</evidence>